<accession>A0ABN7ERB2</accession>
<protein>
    <recommendedName>
        <fullName evidence="3">Conjugative transposon protein TraO</fullName>
    </recommendedName>
</protein>
<keyword evidence="2" id="KW-1185">Reference proteome</keyword>
<name>A0ABN7ERB2_9FLAO</name>
<dbReference type="Pfam" id="PF10626">
    <property type="entry name" value="TraO"/>
    <property type="match status" value="1"/>
</dbReference>
<dbReference type="RefSeq" id="WP_173967984.1">
    <property type="nucleotide sequence ID" value="NZ_CADCST010000131.1"/>
</dbReference>
<evidence type="ECO:0000313" key="2">
    <source>
        <dbReference type="Proteomes" id="UP000474567"/>
    </source>
</evidence>
<dbReference type="Proteomes" id="UP000474567">
    <property type="component" value="Unassembled WGS sequence"/>
</dbReference>
<gene>
    <name evidence="1" type="ORF">FLACOL7796_04161</name>
</gene>
<sequence length="182" mass="20233">MKKTKLFLGVLLLTALTKGYSQTIYKNAFGVSAGATQDGYGVMISHNYFINDRNSISASILATDAKYKIGDDRIGYNDITLSLGYSLPFYLTQNKKFGIVFGSGVVLGYEIVNDNKDMNLSNGSLILDESKFLYGGFAGLDFDYLINDRTTLFIKVNEYYHANSDLGKFVPFAGIGFRYYTN</sequence>
<dbReference type="EMBL" id="CADCST010000131">
    <property type="protein sequence ID" value="CAA9202223.1"/>
    <property type="molecule type" value="Genomic_DNA"/>
</dbReference>
<reference evidence="1 2" key="1">
    <citation type="submission" date="2020-02" db="EMBL/GenBank/DDBJ databases">
        <authorList>
            <person name="Criscuolo A."/>
        </authorList>
    </citation>
    <scope>NUCLEOTIDE SEQUENCE [LARGE SCALE GENOMIC DNA]</scope>
    <source>
        <strain evidence="1">CECT7796</strain>
    </source>
</reference>
<proteinExistence type="predicted"/>
<evidence type="ECO:0008006" key="3">
    <source>
        <dbReference type="Google" id="ProtNLM"/>
    </source>
</evidence>
<evidence type="ECO:0000313" key="1">
    <source>
        <dbReference type="EMBL" id="CAA9202223.1"/>
    </source>
</evidence>
<comment type="caution">
    <text evidence="1">The sequence shown here is derived from an EMBL/GenBank/DDBJ whole genome shotgun (WGS) entry which is preliminary data.</text>
</comment>
<dbReference type="InterPro" id="IPR018899">
    <property type="entry name" value="Conjug_transposon_Tra0"/>
</dbReference>
<organism evidence="1 2">
    <name type="scientific">Flavobacterium collinsii</name>
    <dbReference type="NCBI Taxonomy" id="1114861"/>
    <lineage>
        <taxon>Bacteria</taxon>
        <taxon>Pseudomonadati</taxon>
        <taxon>Bacteroidota</taxon>
        <taxon>Flavobacteriia</taxon>
        <taxon>Flavobacteriales</taxon>
        <taxon>Flavobacteriaceae</taxon>
        <taxon>Flavobacterium</taxon>
    </lineage>
</organism>